<reference evidence="1" key="1">
    <citation type="submission" date="2022-11" db="EMBL/GenBank/DDBJ databases">
        <title>Genome Sequence of Boeremia exigua.</title>
        <authorList>
            <person name="Buettner E."/>
        </authorList>
    </citation>
    <scope>NUCLEOTIDE SEQUENCE</scope>
    <source>
        <strain evidence="1">CU02</strain>
    </source>
</reference>
<protein>
    <submittedName>
        <fullName evidence="1">Uncharacterized protein</fullName>
    </submittedName>
</protein>
<proteinExistence type="predicted"/>
<evidence type="ECO:0000313" key="1">
    <source>
        <dbReference type="EMBL" id="KAJ8111653.1"/>
    </source>
</evidence>
<evidence type="ECO:0000313" key="2">
    <source>
        <dbReference type="Proteomes" id="UP001153331"/>
    </source>
</evidence>
<dbReference type="EMBL" id="JAPHNI010000386">
    <property type="protein sequence ID" value="KAJ8111653.1"/>
    <property type="molecule type" value="Genomic_DNA"/>
</dbReference>
<accession>A0ACC2I921</accession>
<gene>
    <name evidence="1" type="ORF">OPT61_g5801</name>
</gene>
<keyword evidence="2" id="KW-1185">Reference proteome</keyword>
<dbReference type="Proteomes" id="UP001153331">
    <property type="component" value="Unassembled WGS sequence"/>
</dbReference>
<sequence>MRRLLTFDLSLTLILLLSCLSVAHPSPTPVEAESVPDTIVKRAVCTPSSGASASIDDVPSIRQAITACGNGGTIVLPADKTYMLKSQLDFAGCVNCDIQIEGRIKASDDLTYWNGKRYMIQLNGVKGANIRSLTGSGQIDGNGQAAWDRFATDTNFKRPTLLVISASSNVAVSGLHFKNAQNVFVSVGSGSTRLAFSNLDLRAISKTANRPKNTDGFDIGGCSDVTMSSIYVENQDDCIAFKPGCNYLTVTDITCVGSHGLSVGSLGKSPGGYDTVQNVYVRGAIMRNSTKAAGIKLYPGGSAHGTALVRNVTWEDITVDNCDYAFQHSACYNEDEAYCKTNPSVAKVTGIRLKNFRGMTSSKKAPTVAEVYCAIEGSDCDIKVENWKVKSPQSSSNFLCDQISGQELGLTCIQTDPY</sequence>
<name>A0ACC2I921_9PLEO</name>
<comment type="caution">
    <text evidence="1">The sequence shown here is derived from an EMBL/GenBank/DDBJ whole genome shotgun (WGS) entry which is preliminary data.</text>
</comment>
<organism evidence="1 2">
    <name type="scientific">Boeremia exigua</name>
    <dbReference type="NCBI Taxonomy" id="749465"/>
    <lineage>
        <taxon>Eukaryota</taxon>
        <taxon>Fungi</taxon>
        <taxon>Dikarya</taxon>
        <taxon>Ascomycota</taxon>
        <taxon>Pezizomycotina</taxon>
        <taxon>Dothideomycetes</taxon>
        <taxon>Pleosporomycetidae</taxon>
        <taxon>Pleosporales</taxon>
        <taxon>Pleosporineae</taxon>
        <taxon>Didymellaceae</taxon>
        <taxon>Boeremia</taxon>
    </lineage>
</organism>